<organism evidence="1 2">
    <name type="scientific">Funneliformis geosporum</name>
    <dbReference type="NCBI Taxonomy" id="1117311"/>
    <lineage>
        <taxon>Eukaryota</taxon>
        <taxon>Fungi</taxon>
        <taxon>Fungi incertae sedis</taxon>
        <taxon>Mucoromycota</taxon>
        <taxon>Glomeromycotina</taxon>
        <taxon>Glomeromycetes</taxon>
        <taxon>Glomerales</taxon>
        <taxon>Glomeraceae</taxon>
        <taxon>Funneliformis</taxon>
    </lineage>
</organism>
<reference evidence="1" key="1">
    <citation type="submission" date="2022-08" db="EMBL/GenBank/DDBJ databases">
        <authorList>
            <person name="Kallberg Y."/>
            <person name="Tangrot J."/>
            <person name="Rosling A."/>
        </authorList>
    </citation>
    <scope>NUCLEOTIDE SEQUENCE</scope>
    <source>
        <strain evidence="1">Wild A</strain>
    </source>
</reference>
<evidence type="ECO:0000313" key="2">
    <source>
        <dbReference type="Proteomes" id="UP001153678"/>
    </source>
</evidence>
<proteinExistence type="predicted"/>
<name>A0A9W4X2U6_9GLOM</name>
<accession>A0A9W4X2U6</accession>
<evidence type="ECO:0000313" key="1">
    <source>
        <dbReference type="EMBL" id="CAI2191087.1"/>
    </source>
</evidence>
<dbReference type="AlphaFoldDB" id="A0A9W4X2U6"/>
<sequence length="189" mass="21977">MLKELFEEALSIILQNIPVEIETSSKRTEIPYEMPLKERDTNKALMVFNNNVTKSFNRFASKSSFNFLVCSGAAGIGKTRWGNEFFNSVKKDWSSPPSWEKPGYLYLFLDFINGVRLSSFDKNLEASTILGLRVAFDYFVCRKRKISFQEFKILVEPYIKFFGIELVLSHIKSKEFQHNQQLIIVLHID</sequence>
<gene>
    <name evidence="1" type="ORF">FWILDA_LOCUS14901</name>
</gene>
<dbReference type="EMBL" id="CAMKVN010007093">
    <property type="protein sequence ID" value="CAI2191087.1"/>
    <property type="molecule type" value="Genomic_DNA"/>
</dbReference>
<keyword evidence="2" id="KW-1185">Reference proteome</keyword>
<feature type="non-terminal residue" evidence="1">
    <location>
        <position position="189"/>
    </location>
</feature>
<dbReference type="Proteomes" id="UP001153678">
    <property type="component" value="Unassembled WGS sequence"/>
</dbReference>
<feature type="non-terminal residue" evidence="1">
    <location>
        <position position="1"/>
    </location>
</feature>
<comment type="caution">
    <text evidence="1">The sequence shown here is derived from an EMBL/GenBank/DDBJ whole genome shotgun (WGS) entry which is preliminary data.</text>
</comment>
<protein>
    <submittedName>
        <fullName evidence="1">4203_t:CDS:1</fullName>
    </submittedName>
</protein>
<dbReference type="OrthoDB" id="2445855at2759"/>